<comment type="pathway">
    <text evidence="1">Mycotoxin biosynthesis.</text>
</comment>
<evidence type="ECO:0000256" key="2">
    <source>
        <dbReference type="ARBA" id="ARBA00035112"/>
    </source>
</evidence>
<evidence type="ECO:0000313" key="4">
    <source>
        <dbReference type="EMBL" id="KAG1768890.1"/>
    </source>
</evidence>
<keyword evidence="5" id="KW-1185">Reference proteome</keyword>
<dbReference type="PANTHER" id="PTHR33365:SF4">
    <property type="entry name" value="CYCLOCHLOROTINE BIOSYNTHESIS PROTEIN O"/>
    <property type="match status" value="1"/>
</dbReference>
<feature type="region of interest" description="Disordered" evidence="3">
    <location>
        <begin position="1"/>
        <end position="28"/>
    </location>
</feature>
<dbReference type="Pfam" id="PF11807">
    <property type="entry name" value="UstYa"/>
    <property type="match status" value="1"/>
</dbReference>
<dbReference type="InterPro" id="IPR021765">
    <property type="entry name" value="UstYa-like"/>
</dbReference>
<proteinExistence type="inferred from homology"/>
<evidence type="ECO:0008006" key="6">
    <source>
        <dbReference type="Google" id="ProtNLM"/>
    </source>
</evidence>
<dbReference type="PANTHER" id="PTHR33365">
    <property type="entry name" value="YALI0B05434P"/>
    <property type="match status" value="1"/>
</dbReference>
<protein>
    <recommendedName>
        <fullName evidence="6">Tat pathway signal sequence</fullName>
    </recommendedName>
</protein>
<evidence type="ECO:0000256" key="1">
    <source>
        <dbReference type="ARBA" id="ARBA00004685"/>
    </source>
</evidence>
<dbReference type="AlphaFoldDB" id="A0A9P6ZJE2"/>
<evidence type="ECO:0000256" key="3">
    <source>
        <dbReference type="SAM" id="MobiDB-lite"/>
    </source>
</evidence>
<dbReference type="OrthoDB" id="3687641at2759"/>
<accession>A0A9P6ZJE2</accession>
<comment type="caution">
    <text evidence="4">The sequence shown here is derived from an EMBL/GenBank/DDBJ whole genome shotgun (WGS) entry which is preliminary data.</text>
</comment>
<dbReference type="Proteomes" id="UP000714275">
    <property type="component" value="Unassembled WGS sequence"/>
</dbReference>
<dbReference type="GO" id="GO:0043386">
    <property type="term" value="P:mycotoxin biosynthetic process"/>
    <property type="evidence" value="ECO:0007669"/>
    <property type="project" value="InterPro"/>
</dbReference>
<organism evidence="4 5">
    <name type="scientific">Suillus placidus</name>
    <dbReference type="NCBI Taxonomy" id="48579"/>
    <lineage>
        <taxon>Eukaryota</taxon>
        <taxon>Fungi</taxon>
        <taxon>Dikarya</taxon>
        <taxon>Basidiomycota</taxon>
        <taxon>Agaricomycotina</taxon>
        <taxon>Agaricomycetes</taxon>
        <taxon>Agaricomycetidae</taxon>
        <taxon>Boletales</taxon>
        <taxon>Suillineae</taxon>
        <taxon>Suillaceae</taxon>
        <taxon>Suillus</taxon>
    </lineage>
</organism>
<dbReference type="EMBL" id="JABBWD010000076">
    <property type="protein sequence ID" value="KAG1768890.1"/>
    <property type="molecule type" value="Genomic_DNA"/>
</dbReference>
<evidence type="ECO:0000313" key="5">
    <source>
        <dbReference type="Proteomes" id="UP000714275"/>
    </source>
</evidence>
<gene>
    <name evidence="4" type="ORF">EV702DRAFT_1251832</name>
</gene>
<reference evidence="4" key="1">
    <citation type="journal article" date="2020" name="New Phytol.">
        <title>Comparative genomics reveals dynamic genome evolution in host specialist ectomycorrhizal fungi.</title>
        <authorList>
            <person name="Lofgren L.A."/>
            <person name="Nguyen N.H."/>
            <person name="Vilgalys R."/>
            <person name="Ruytinx J."/>
            <person name="Liao H.L."/>
            <person name="Branco S."/>
            <person name="Kuo A."/>
            <person name="LaButti K."/>
            <person name="Lipzen A."/>
            <person name="Andreopoulos W."/>
            <person name="Pangilinan J."/>
            <person name="Riley R."/>
            <person name="Hundley H."/>
            <person name="Na H."/>
            <person name="Barry K."/>
            <person name="Grigoriev I.V."/>
            <person name="Stajich J.E."/>
            <person name="Kennedy P.G."/>
        </authorList>
    </citation>
    <scope>NUCLEOTIDE SEQUENCE</scope>
    <source>
        <strain evidence="4">DOB743</strain>
    </source>
</reference>
<comment type="similarity">
    <text evidence="2">Belongs to the ustYa family.</text>
</comment>
<name>A0A9P6ZJE2_9AGAM</name>
<sequence length="266" mass="30508">MGEEYYSQYSPFDVVDNDGTKPLDSGIATSPPPRSRFLHLWPWLSHGVLMSITLVFFTLWVQAPSIDDVVLFSPANEAVESIGIVKFNGSFGATSIYRGSPSPELDAAWDRISFNARPIRMTLEQLLRTREKPSPAMARYPDEYGGGYMATVEVTHQLRCLDMLRRASWGDHYYDHGNMHKSPEGFRTYLDHCIDMLRQFTMCTGDVTMITHDWVEGKKSPFPDFNVHHQCRNFEKVLNWVDEHRVFVPQSEMVRLDDNVNLTSPP</sequence>